<dbReference type="InterPro" id="IPR001251">
    <property type="entry name" value="CRAL-TRIO_dom"/>
</dbReference>
<evidence type="ECO:0000313" key="3">
    <source>
        <dbReference type="Proteomes" id="UP001652680"/>
    </source>
</evidence>
<dbReference type="RefSeq" id="XP_044315622.1">
    <property type="nucleotide sequence ID" value="XM_044459687.1"/>
</dbReference>
<dbReference type="CDD" id="cd00170">
    <property type="entry name" value="SEC14"/>
    <property type="match status" value="1"/>
</dbReference>
<dbReference type="EnsemblMetazoa" id="XM_044459687.1">
    <property type="protein sequence ID" value="XP_044315622.1"/>
    <property type="gene ID" value="LOC108048231"/>
</dbReference>
<dbReference type="SUPFAM" id="SSF46938">
    <property type="entry name" value="CRAL/TRIO N-terminal domain"/>
    <property type="match status" value="1"/>
</dbReference>
<name>A0ABM5J9X2_DRORH</name>
<dbReference type="GeneID" id="108048231"/>
<reference evidence="2" key="2">
    <citation type="submission" date="2025-05" db="UniProtKB">
        <authorList>
            <consortium name="EnsemblMetazoa"/>
        </authorList>
    </citation>
    <scope>IDENTIFICATION</scope>
</reference>
<sequence length="296" mass="34183">MATDTTDITNEAFNLRLGYMKPETVEIARVELRETDEVKAEAIIKLRELLKATPELNYKDDDAFLTVFLRVCHFYPEGALEKMKTTAAFRKDYAPLIRGLLVEQVKEKFVKGSVINVLRNCDQKGRRVLIVNCGKLWDPSEITSDDMFRMLYMVHLAAQLEEETQVRGVVCIMDFEGLSMKQVRALSPSFSKRLLTFIQEAMPLRMKEVHFVKQPFIFNMVWSLFKPFVKEKLNKRMHFHGSDMKSLQKFLDPSILPANYKGALPAIDYGGVEWFPALEKQAQYVADWSQLGPAQW</sequence>
<dbReference type="PRINTS" id="PR00180">
    <property type="entry name" value="CRETINALDHBP"/>
</dbReference>
<dbReference type="Gene3D" id="1.20.5.1200">
    <property type="entry name" value="Alpha-tocopherol transfer"/>
    <property type="match status" value="1"/>
</dbReference>
<accession>A0ABM5J9X2</accession>
<feature type="domain" description="CRAL-TRIO" evidence="1">
    <location>
        <begin position="102"/>
        <end position="268"/>
    </location>
</feature>
<dbReference type="InterPro" id="IPR036865">
    <property type="entry name" value="CRAL-TRIO_dom_sf"/>
</dbReference>
<dbReference type="Gene3D" id="1.10.8.20">
    <property type="entry name" value="N-terminal domain of phosphatidylinositol transfer protein sec14p"/>
    <property type="match status" value="1"/>
</dbReference>
<reference evidence="3" key="1">
    <citation type="journal article" date="2021" name="Elife">
        <title>Highly contiguous assemblies of 101 drosophilid genomes.</title>
        <authorList>
            <person name="Kim B.Y."/>
            <person name="Wang J.R."/>
            <person name="Miller D.E."/>
            <person name="Barmina O."/>
            <person name="Delaney E."/>
            <person name="Thompson A."/>
            <person name="Comeault A.A."/>
            <person name="Peede D."/>
            <person name="D'Agostino E.R."/>
            <person name="Pelaez J."/>
            <person name="Aguilar J.M."/>
            <person name="Haji D."/>
            <person name="Matsunaga T."/>
            <person name="Armstrong E.E."/>
            <person name="Zych M."/>
            <person name="Ogawa Y."/>
            <person name="Stamenkovic-Radak M."/>
            <person name="Jelic M."/>
            <person name="Veselinovic M.S."/>
            <person name="Tanaskovic M."/>
            <person name="Eric P."/>
            <person name="Gao J.J."/>
            <person name="Katoh T.K."/>
            <person name="Toda M.J."/>
            <person name="Watabe H."/>
            <person name="Watada M."/>
            <person name="Davis J.S."/>
            <person name="Moyle L.C."/>
            <person name="Manoli G."/>
            <person name="Bertolini E."/>
            <person name="Kostal V."/>
            <person name="Hawley R.S."/>
            <person name="Takahashi A."/>
            <person name="Jones C.D."/>
            <person name="Price D.K."/>
            <person name="Whiteman N."/>
            <person name="Kopp A."/>
            <person name="Matute D.R."/>
            <person name="Petrov D.A."/>
        </authorList>
    </citation>
    <scope>NUCLEOTIDE SEQUENCE [LARGE SCALE GENOMIC DNA]</scope>
</reference>
<dbReference type="Pfam" id="PF00650">
    <property type="entry name" value="CRAL_TRIO"/>
    <property type="match status" value="1"/>
</dbReference>
<dbReference type="Gene3D" id="3.40.525.10">
    <property type="entry name" value="CRAL-TRIO lipid binding domain"/>
    <property type="match status" value="1"/>
</dbReference>
<proteinExistence type="predicted"/>
<dbReference type="SMART" id="SM00516">
    <property type="entry name" value="SEC14"/>
    <property type="match status" value="1"/>
</dbReference>
<dbReference type="Proteomes" id="UP001652680">
    <property type="component" value="Unassembled WGS sequence"/>
</dbReference>
<evidence type="ECO:0000313" key="2">
    <source>
        <dbReference type="EnsemblMetazoa" id="XP_044315622.1"/>
    </source>
</evidence>
<dbReference type="PROSITE" id="PS50191">
    <property type="entry name" value="CRAL_TRIO"/>
    <property type="match status" value="1"/>
</dbReference>
<dbReference type="PANTHER" id="PTHR10174:SF212">
    <property type="entry name" value="MIP26555P1"/>
    <property type="match status" value="1"/>
</dbReference>
<keyword evidence="3" id="KW-1185">Reference proteome</keyword>
<evidence type="ECO:0000259" key="1">
    <source>
        <dbReference type="PROSITE" id="PS50191"/>
    </source>
</evidence>
<dbReference type="PANTHER" id="PTHR10174">
    <property type="entry name" value="ALPHA-TOCOPHEROL TRANSFER PROTEIN-RELATED"/>
    <property type="match status" value="1"/>
</dbReference>
<dbReference type="InterPro" id="IPR036273">
    <property type="entry name" value="CRAL/TRIO_N_dom_sf"/>
</dbReference>
<organism evidence="2 3">
    <name type="scientific">Drosophila rhopaloa</name>
    <name type="common">Fruit fly</name>
    <dbReference type="NCBI Taxonomy" id="1041015"/>
    <lineage>
        <taxon>Eukaryota</taxon>
        <taxon>Metazoa</taxon>
        <taxon>Ecdysozoa</taxon>
        <taxon>Arthropoda</taxon>
        <taxon>Hexapoda</taxon>
        <taxon>Insecta</taxon>
        <taxon>Pterygota</taxon>
        <taxon>Neoptera</taxon>
        <taxon>Endopterygota</taxon>
        <taxon>Diptera</taxon>
        <taxon>Brachycera</taxon>
        <taxon>Muscomorpha</taxon>
        <taxon>Ephydroidea</taxon>
        <taxon>Drosophilidae</taxon>
        <taxon>Drosophila</taxon>
        <taxon>Sophophora</taxon>
    </lineage>
</organism>
<dbReference type="SUPFAM" id="SSF52087">
    <property type="entry name" value="CRAL/TRIO domain"/>
    <property type="match status" value="1"/>
</dbReference>
<protein>
    <recommendedName>
        <fullName evidence="1">CRAL-TRIO domain-containing protein</fullName>
    </recommendedName>
</protein>